<dbReference type="EMBL" id="KV875495">
    <property type="protein sequence ID" value="RZR71138.1"/>
    <property type="molecule type" value="Genomic_DNA"/>
</dbReference>
<gene>
    <name evidence="1" type="ORF">BHM03_00003773</name>
</gene>
<proteinExistence type="predicted"/>
<accession>A0A444EDP9</accession>
<name>A0A444EDP9_ENSVE</name>
<reference evidence="1" key="1">
    <citation type="journal article" date="2018" name="Data Brief">
        <title>Genome sequence data from 17 accessions of Ensete ventricosum, a staple food crop for millions in Ethiopia.</title>
        <authorList>
            <person name="Yemataw Z."/>
            <person name="Muzemil S."/>
            <person name="Ambachew D."/>
            <person name="Tripathi L."/>
            <person name="Tesfaye K."/>
            <person name="Chala A."/>
            <person name="Farbos A."/>
            <person name="O'Neill P."/>
            <person name="Moore K."/>
            <person name="Grant M."/>
            <person name="Studholme D.J."/>
        </authorList>
    </citation>
    <scope>NUCLEOTIDE SEQUENCE [LARGE SCALE GENOMIC DNA]</scope>
    <source>
        <tissue evidence="1">Leaf</tissue>
    </source>
</reference>
<dbReference type="Proteomes" id="UP000290560">
    <property type="component" value="Unassembled WGS sequence"/>
</dbReference>
<sequence length="115" mass="12086">MARPPVGAASHGKVTCTGGRLWPSPCRGNRIRLGPLATQPPTRAADHNRGACREIVYPYIPDPNREDEGAVVSIGTASASASHDYISDSDEEDEGGQASSSLAVSTRWNSAAKLL</sequence>
<evidence type="ECO:0000313" key="1">
    <source>
        <dbReference type="EMBL" id="RZR71138.1"/>
    </source>
</evidence>
<protein>
    <submittedName>
        <fullName evidence="1">Uncharacterized protein</fullName>
    </submittedName>
</protein>
<organism evidence="1">
    <name type="scientific">Ensete ventricosum</name>
    <name type="common">Abyssinian banana</name>
    <name type="synonym">Musa ensete</name>
    <dbReference type="NCBI Taxonomy" id="4639"/>
    <lineage>
        <taxon>Eukaryota</taxon>
        <taxon>Viridiplantae</taxon>
        <taxon>Streptophyta</taxon>
        <taxon>Embryophyta</taxon>
        <taxon>Tracheophyta</taxon>
        <taxon>Spermatophyta</taxon>
        <taxon>Magnoliopsida</taxon>
        <taxon>Liliopsida</taxon>
        <taxon>Zingiberales</taxon>
        <taxon>Musaceae</taxon>
        <taxon>Ensete</taxon>
    </lineage>
</organism>
<dbReference type="AlphaFoldDB" id="A0A444EDP9"/>